<proteinExistence type="predicted"/>
<evidence type="ECO:0000313" key="3">
    <source>
        <dbReference type="EMBL" id="CAH1419489.1"/>
    </source>
</evidence>
<feature type="domain" description="Acyl-ACP thioesterase-like C-terminal" evidence="2">
    <location>
        <begin position="136"/>
        <end position="158"/>
    </location>
</feature>
<dbReference type="SUPFAM" id="SSF54637">
    <property type="entry name" value="Thioesterase/thiol ester dehydrase-isomerase"/>
    <property type="match status" value="1"/>
</dbReference>
<comment type="caution">
    <text evidence="3">The sequence shown here is derived from an EMBL/GenBank/DDBJ whole genome shotgun (WGS) entry which is preliminary data.</text>
</comment>
<dbReference type="GO" id="GO:0016297">
    <property type="term" value="F:fatty acyl-[ACP] hydrolase activity"/>
    <property type="evidence" value="ECO:0007669"/>
    <property type="project" value="InterPro"/>
</dbReference>
<dbReference type="InterPro" id="IPR045023">
    <property type="entry name" value="FATA/B"/>
</dbReference>
<organism evidence="3 4">
    <name type="scientific">Lactuca virosa</name>
    <dbReference type="NCBI Taxonomy" id="75947"/>
    <lineage>
        <taxon>Eukaryota</taxon>
        <taxon>Viridiplantae</taxon>
        <taxon>Streptophyta</taxon>
        <taxon>Embryophyta</taxon>
        <taxon>Tracheophyta</taxon>
        <taxon>Spermatophyta</taxon>
        <taxon>Magnoliopsida</taxon>
        <taxon>eudicotyledons</taxon>
        <taxon>Gunneridae</taxon>
        <taxon>Pentapetalae</taxon>
        <taxon>asterids</taxon>
        <taxon>campanulids</taxon>
        <taxon>Asterales</taxon>
        <taxon>Asteraceae</taxon>
        <taxon>Cichorioideae</taxon>
        <taxon>Cichorieae</taxon>
        <taxon>Lactucinae</taxon>
        <taxon>Lactuca</taxon>
    </lineage>
</organism>
<dbReference type="InterPro" id="IPR029069">
    <property type="entry name" value="HotDog_dom_sf"/>
</dbReference>
<dbReference type="Gene3D" id="3.10.129.10">
    <property type="entry name" value="Hotdog Thioesterase"/>
    <property type="match status" value="1"/>
</dbReference>
<keyword evidence="1" id="KW-0732">Signal</keyword>
<reference evidence="3 4" key="1">
    <citation type="submission" date="2022-01" db="EMBL/GenBank/DDBJ databases">
        <authorList>
            <person name="Xiong W."/>
            <person name="Schranz E."/>
        </authorList>
    </citation>
    <scope>NUCLEOTIDE SEQUENCE [LARGE SCALE GENOMIC DNA]</scope>
</reference>
<dbReference type="PANTHER" id="PTHR31727:SF6">
    <property type="entry name" value="OLEOYL-ACYL CARRIER PROTEIN THIOESTERASE 1, CHLOROPLASTIC"/>
    <property type="match status" value="1"/>
</dbReference>
<sequence length="160" mass="18377">MTSFVIVACLFLTRNFAQQATGTSYTLHEVGGNHAQSVGFSTDGFTTTATAIMRKLHLIWVMMNEDTRRMHKVSDDVKGEYLVFFPRTLRLAFLEENNNSLKKIAKLEDLAEYSRLGLVVIYKLYSCGDYTYTILYFNRRSDLDMNKHASNVTYINWMGS</sequence>
<feature type="signal peptide" evidence="1">
    <location>
        <begin position="1"/>
        <end position="17"/>
    </location>
</feature>
<dbReference type="GO" id="GO:0000036">
    <property type="term" value="F:acyl carrier activity"/>
    <property type="evidence" value="ECO:0007669"/>
    <property type="project" value="TreeGrafter"/>
</dbReference>
<evidence type="ECO:0000256" key="1">
    <source>
        <dbReference type="SAM" id="SignalP"/>
    </source>
</evidence>
<accession>A0AAU9M0F2</accession>
<evidence type="ECO:0000259" key="2">
    <source>
        <dbReference type="Pfam" id="PF20791"/>
    </source>
</evidence>
<dbReference type="EMBL" id="CAKMRJ010000349">
    <property type="protein sequence ID" value="CAH1419489.1"/>
    <property type="molecule type" value="Genomic_DNA"/>
</dbReference>
<evidence type="ECO:0000313" key="4">
    <source>
        <dbReference type="Proteomes" id="UP001157418"/>
    </source>
</evidence>
<name>A0AAU9M0F2_9ASTR</name>
<protein>
    <recommendedName>
        <fullName evidence="2">Acyl-ACP thioesterase-like C-terminal domain-containing protein</fullName>
    </recommendedName>
</protein>
<dbReference type="PANTHER" id="PTHR31727">
    <property type="entry name" value="OLEOYL-ACYL CARRIER PROTEIN THIOESTERASE 1, CHLOROPLASTIC"/>
    <property type="match status" value="1"/>
</dbReference>
<dbReference type="AlphaFoldDB" id="A0AAU9M0F2"/>
<dbReference type="Proteomes" id="UP001157418">
    <property type="component" value="Unassembled WGS sequence"/>
</dbReference>
<dbReference type="InterPro" id="IPR049427">
    <property type="entry name" value="Acyl-ACP_TE_C"/>
</dbReference>
<keyword evidence="4" id="KW-1185">Reference proteome</keyword>
<feature type="chain" id="PRO_5043986883" description="Acyl-ACP thioesterase-like C-terminal domain-containing protein" evidence="1">
    <location>
        <begin position="18"/>
        <end position="160"/>
    </location>
</feature>
<gene>
    <name evidence="3" type="ORF">LVIROSA_LOCUS7013</name>
</gene>
<dbReference type="Pfam" id="PF20791">
    <property type="entry name" value="Acyl-ACP_TE_C"/>
    <property type="match status" value="1"/>
</dbReference>